<evidence type="ECO:0000313" key="2">
    <source>
        <dbReference type="Proteomes" id="UP000648984"/>
    </source>
</evidence>
<accession>A0ABX1QDU2</accession>
<dbReference type="EMBL" id="WTVQ01000036">
    <property type="protein sequence ID" value="NMG76598.1"/>
    <property type="molecule type" value="Genomic_DNA"/>
</dbReference>
<name>A0ABX1QDU2_9RHOO</name>
<gene>
    <name evidence="1" type="ORF">GPA25_17700</name>
</gene>
<organism evidence="1 2">
    <name type="scientific">Aromatoleum diolicum</name>
    <dbReference type="NCBI Taxonomy" id="75796"/>
    <lineage>
        <taxon>Bacteria</taxon>
        <taxon>Pseudomonadati</taxon>
        <taxon>Pseudomonadota</taxon>
        <taxon>Betaproteobacteria</taxon>
        <taxon>Rhodocyclales</taxon>
        <taxon>Rhodocyclaceae</taxon>
        <taxon>Aromatoleum</taxon>
    </lineage>
</organism>
<reference evidence="1 2" key="1">
    <citation type="submission" date="2019-12" db="EMBL/GenBank/DDBJ databases">
        <title>Comparative genomics gives insights into the taxonomy of the Azoarcus-Aromatoleum group and reveals separate origins of nif in the plant-associated Azoarcus and non-plant-associated Aromatoleum sub-groups.</title>
        <authorList>
            <person name="Lafos M."/>
            <person name="Maluk M."/>
            <person name="Batista M."/>
            <person name="Junghare M."/>
            <person name="Carmona M."/>
            <person name="Faoro H."/>
            <person name="Cruz L.M."/>
            <person name="Battistoni F."/>
            <person name="De Souza E."/>
            <person name="Pedrosa F."/>
            <person name="Chen W.-M."/>
            <person name="Poole P.S."/>
            <person name="Dixon R.A."/>
            <person name="James E.K."/>
        </authorList>
    </citation>
    <scope>NUCLEOTIDE SEQUENCE [LARGE SCALE GENOMIC DNA]</scope>
    <source>
        <strain evidence="1 2">22Lin</strain>
    </source>
</reference>
<dbReference type="RefSeq" id="WP_169261743.1">
    <property type="nucleotide sequence ID" value="NZ_WTVQ01000036.1"/>
</dbReference>
<evidence type="ECO:0000313" key="1">
    <source>
        <dbReference type="EMBL" id="NMG76598.1"/>
    </source>
</evidence>
<proteinExistence type="predicted"/>
<dbReference type="Proteomes" id="UP000648984">
    <property type="component" value="Unassembled WGS sequence"/>
</dbReference>
<sequence>MENPALERAVWIDIGRGHIKQGWPDLAKEYKPGEYATDYANFSDDIRAALSPAGSSWTLKRVVAHDKPHMDTGSYYNRELPIDGHDLRAGSSVKEPWNTDGEYVELHVPPSGHAVWKELHALQEKAAGTPVPYAENLKYWEGPAASQVYEIELEGGKKIADKWYLPGGKPQQFFDREQLKLLKAHGFISERKPSNFPDFDPAVGNIVPKDGPYLEVLPLNTAIPPATPRS</sequence>
<comment type="caution">
    <text evidence="1">The sequence shown here is derived from an EMBL/GenBank/DDBJ whole genome shotgun (WGS) entry which is preliminary data.</text>
</comment>
<keyword evidence="2" id="KW-1185">Reference proteome</keyword>
<protein>
    <submittedName>
        <fullName evidence="1">Uncharacterized protein</fullName>
    </submittedName>
</protein>